<dbReference type="OrthoDB" id="757031at2"/>
<reference evidence="3" key="1">
    <citation type="submission" date="2016-11" db="EMBL/GenBank/DDBJ databases">
        <authorList>
            <person name="Varghese N."/>
            <person name="Submissions S."/>
        </authorList>
    </citation>
    <scope>NUCLEOTIDE SEQUENCE [LARGE SCALE GENOMIC DNA]</scope>
    <source>
        <strain evidence="3">DSM 16990</strain>
    </source>
</reference>
<keyword evidence="1" id="KW-0812">Transmembrane</keyword>
<feature type="transmembrane region" description="Helical" evidence="1">
    <location>
        <begin position="12"/>
        <end position="35"/>
    </location>
</feature>
<feature type="transmembrane region" description="Helical" evidence="1">
    <location>
        <begin position="136"/>
        <end position="153"/>
    </location>
</feature>
<dbReference type="EMBL" id="FQUQ01000003">
    <property type="protein sequence ID" value="SHF84534.1"/>
    <property type="molecule type" value="Genomic_DNA"/>
</dbReference>
<keyword evidence="3" id="KW-1185">Reference proteome</keyword>
<evidence type="ECO:0000256" key="1">
    <source>
        <dbReference type="SAM" id="Phobius"/>
    </source>
</evidence>
<sequence>MYKKAISFYKTSWPGLILVVIFSFTFLFGFFKAAFPETFYEKNIGKIDTAIIGIAYYQNNHTLELKLQPGDQTLRQSYPLWWYAPHPKATDLKSGKEVSVLIKKSTGSVFGIRSEGKVIQPAWFDILIDYFNSSGVLMLMVACFLLISVYHYGEVLKNVFLWMPYALGMLTLTVFWGYLNAIIFVIVAIVVVKYILKKRKAQQLSNQPAV</sequence>
<organism evidence="2 3">
    <name type="scientific">Pedobacter caeni</name>
    <dbReference type="NCBI Taxonomy" id="288992"/>
    <lineage>
        <taxon>Bacteria</taxon>
        <taxon>Pseudomonadati</taxon>
        <taxon>Bacteroidota</taxon>
        <taxon>Sphingobacteriia</taxon>
        <taxon>Sphingobacteriales</taxon>
        <taxon>Sphingobacteriaceae</taxon>
        <taxon>Pedobacter</taxon>
    </lineage>
</organism>
<keyword evidence="1" id="KW-1133">Transmembrane helix</keyword>
<protein>
    <submittedName>
        <fullName evidence="2">Uncharacterized protein</fullName>
    </submittedName>
</protein>
<proteinExistence type="predicted"/>
<evidence type="ECO:0000313" key="2">
    <source>
        <dbReference type="EMBL" id="SHF84534.1"/>
    </source>
</evidence>
<dbReference type="Proteomes" id="UP000184287">
    <property type="component" value="Unassembled WGS sequence"/>
</dbReference>
<gene>
    <name evidence="2" type="ORF">SAMN04488522_103868</name>
</gene>
<dbReference type="AlphaFoldDB" id="A0A1M5EZ67"/>
<dbReference type="STRING" id="288992.SAMN04488522_103868"/>
<keyword evidence="1" id="KW-0472">Membrane</keyword>
<accession>A0A1M5EZ67</accession>
<name>A0A1M5EZ67_9SPHI</name>
<evidence type="ECO:0000313" key="3">
    <source>
        <dbReference type="Proteomes" id="UP000184287"/>
    </source>
</evidence>
<dbReference type="RefSeq" id="WP_073232582.1">
    <property type="nucleotide sequence ID" value="NZ_FQUQ01000003.1"/>
</dbReference>
<feature type="transmembrane region" description="Helical" evidence="1">
    <location>
        <begin position="173"/>
        <end position="196"/>
    </location>
</feature>